<dbReference type="GO" id="GO:0005737">
    <property type="term" value="C:cytoplasm"/>
    <property type="evidence" value="ECO:0007669"/>
    <property type="project" value="TreeGrafter"/>
</dbReference>
<dbReference type="EMBL" id="SOYY01000012">
    <property type="protein sequence ID" value="KAA0714520.1"/>
    <property type="molecule type" value="Genomic_DNA"/>
</dbReference>
<organism evidence="3 4">
    <name type="scientific">Triplophysa tibetana</name>
    <dbReference type="NCBI Taxonomy" id="1572043"/>
    <lineage>
        <taxon>Eukaryota</taxon>
        <taxon>Metazoa</taxon>
        <taxon>Chordata</taxon>
        <taxon>Craniata</taxon>
        <taxon>Vertebrata</taxon>
        <taxon>Euteleostomi</taxon>
        <taxon>Actinopterygii</taxon>
        <taxon>Neopterygii</taxon>
        <taxon>Teleostei</taxon>
        <taxon>Ostariophysi</taxon>
        <taxon>Cypriniformes</taxon>
        <taxon>Nemacheilidae</taxon>
        <taxon>Triplophysa</taxon>
    </lineage>
</organism>
<feature type="compositionally biased region" description="Low complexity" evidence="2">
    <location>
        <begin position="443"/>
        <end position="454"/>
    </location>
</feature>
<feature type="compositionally biased region" description="Polar residues" evidence="2">
    <location>
        <begin position="184"/>
        <end position="195"/>
    </location>
</feature>
<dbReference type="InterPro" id="IPR009816">
    <property type="entry name" value="SPATS2-like"/>
</dbReference>
<comment type="caution">
    <text evidence="3">The sequence shown here is derived from an EMBL/GenBank/DDBJ whole genome shotgun (WGS) entry which is preliminary data.</text>
</comment>
<feature type="compositionally biased region" description="Basic residues" evidence="2">
    <location>
        <begin position="86"/>
        <end position="97"/>
    </location>
</feature>
<comment type="similarity">
    <text evidence="1">Belongs to the SPATS2 family.</text>
</comment>
<feature type="compositionally biased region" description="Polar residues" evidence="2">
    <location>
        <begin position="455"/>
        <end position="465"/>
    </location>
</feature>
<evidence type="ECO:0000313" key="3">
    <source>
        <dbReference type="EMBL" id="KAA0714520.1"/>
    </source>
</evidence>
<dbReference type="AlphaFoldDB" id="A0A5A9NXF6"/>
<sequence length="515" mass="56815">MMAKKSSDKDVSGVVFDTHSKVVMSQGGTFEKMKEKIKAVRAVVPNKSNNEITLVLQHFENCVDRAVQAFVEGSAVEILKEWNVTGKKKPKKKKKPKPQTEAPVDPAPADSTPDAEGPEPLNGFHANGSADADGDSLDSLSEQMDSLDTADLDLETAAPELSEATGGEGMSNPTPSPTPPHNTGNEARQNHQSFRSNKSQVKSVSSYKNSSSMSLCSALKGGVESGANVDRSVKDLQRCAASLTRYRVVVKDEMDSSIKKMKQTFAELQSCLMDREVTLFAEMDKVKAEAMAILDGRQKRAEELRRLTDQSASLKEEQLTELRAEIKHFVSERKYDEDLGKAVKFSFDIEPLKCSITSFGSVYHPQTSYSSRSRCSSTSSSVTSSTSELQPQPSAYMARPNVPHKQVLRDVFTHFFTVKFLHNVHSSVCKIFQGNRRIIQGYQGNQRYNGNGNQDRNPGRTNSRYQGGRYHGDHKETPNSQPANSVKSPSHPSADHPDQPSHNGLPQRQPRSHCL</sequence>
<feature type="region of interest" description="Disordered" evidence="2">
    <location>
        <begin position="86"/>
        <end position="140"/>
    </location>
</feature>
<name>A0A5A9NXF6_9TELE</name>
<feature type="region of interest" description="Disordered" evidence="2">
    <location>
        <begin position="443"/>
        <end position="515"/>
    </location>
</feature>
<proteinExistence type="inferred from homology"/>
<feature type="region of interest" description="Disordered" evidence="2">
    <location>
        <begin position="366"/>
        <end position="397"/>
    </location>
</feature>
<feature type="region of interest" description="Disordered" evidence="2">
    <location>
        <begin position="162"/>
        <end position="206"/>
    </location>
</feature>
<evidence type="ECO:0000256" key="1">
    <source>
        <dbReference type="ARBA" id="ARBA00007105"/>
    </source>
</evidence>
<dbReference type="Proteomes" id="UP000324632">
    <property type="component" value="Chromosome 12"/>
</dbReference>
<dbReference type="InterPro" id="IPR009060">
    <property type="entry name" value="UBA-like_sf"/>
</dbReference>
<dbReference type="PANTHER" id="PTHR15623:SF11">
    <property type="entry name" value="SPERMATOGENESIS-ASSOCIATED SERINE-RICH PROTEIN 2"/>
    <property type="match status" value="1"/>
</dbReference>
<dbReference type="SUPFAM" id="SSF46934">
    <property type="entry name" value="UBA-like"/>
    <property type="match status" value="1"/>
</dbReference>
<reference evidence="3 4" key="1">
    <citation type="journal article" date="2019" name="Mol. Ecol. Resour.">
        <title>Chromosome-level genome assembly of Triplophysa tibetana, a fish adapted to the harsh high-altitude environment of the Tibetan Plateau.</title>
        <authorList>
            <person name="Yang X."/>
            <person name="Liu H."/>
            <person name="Ma Z."/>
            <person name="Zou Y."/>
            <person name="Zou M."/>
            <person name="Mao Y."/>
            <person name="Li X."/>
            <person name="Wang H."/>
            <person name="Chen T."/>
            <person name="Wang W."/>
            <person name="Yang R."/>
        </authorList>
    </citation>
    <scope>NUCLEOTIDE SEQUENCE [LARGE SCALE GENOMIC DNA]</scope>
    <source>
        <strain evidence="3">TTIB1903HZAU</strain>
        <tissue evidence="3">Muscle</tissue>
    </source>
</reference>
<protein>
    <submittedName>
        <fullName evidence="3">Spermatogenesis-associated serine-rich protein 2</fullName>
    </submittedName>
</protein>
<dbReference type="Pfam" id="PF07139">
    <property type="entry name" value="SPATS2-like"/>
    <property type="match status" value="1"/>
</dbReference>
<evidence type="ECO:0000313" key="4">
    <source>
        <dbReference type="Proteomes" id="UP000324632"/>
    </source>
</evidence>
<evidence type="ECO:0000256" key="2">
    <source>
        <dbReference type="SAM" id="MobiDB-lite"/>
    </source>
</evidence>
<accession>A0A5A9NXF6</accession>
<feature type="compositionally biased region" description="Low complexity" evidence="2">
    <location>
        <begin position="367"/>
        <end position="387"/>
    </location>
</feature>
<feature type="compositionally biased region" description="Low complexity" evidence="2">
    <location>
        <begin position="196"/>
        <end position="206"/>
    </location>
</feature>
<feature type="compositionally biased region" description="Polar residues" evidence="2">
    <location>
        <begin position="478"/>
        <end position="491"/>
    </location>
</feature>
<keyword evidence="4" id="KW-1185">Reference proteome</keyword>
<dbReference type="PANTHER" id="PTHR15623">
    <property type="entry name" value="SPERMATOGENESIS-ASSOCIATED SERINE-RICH PROTEIN 2-RELATED"/>
    <property type="match status" value="1"/>
</dbReference>
<gene>
    <name evidence="3" type="ORF">E1301_Tti022973</name>
</gene>